<dbReference type="Proteomes" id="UP000008152">
    <property type="component" value="Chromosome II"/>
</dbReference>
<keyword evidence="1" id="KW-0732">Signal</keyword>
<reference evidence="2 3" key="1">
    <citation type="submission" date="2007-08" db="EMBL/GenBank/DDBJ databases">
        <authorList>
            <consortium name="The Vibrio harveyi Genome Sequencing Project"/>
            <person name="Bassler B."/>
            <person name="Clifton S.W."/>
            <person name="Fulton L."/>
            <person name="Delehaunty K."/>
            <person name="Fronick C."/>
            <person name="Harrison M."/>
            <person name="Markivic C."/>
            <person name="Fulton R."/>
            <person name="Tin-Wollam A.-M."/>
            <person name="Shah N."/>
            <person name="Pepin K."/>
            <person name="Nash W."/>
            <person name="Thiruvilangam P."/>
            <person name="Bhonagiri V."/>
            <person name="Waters C."/>
            <person name="Tu K.C."/>
            <person name="Irgon J."/>
            <person name="Wilson R.K."/>
        </authorList>
    </citation>
    <scope>NUCLEOTIDE SEQUENCE [LARGE SCALE GENOMIC DNA]</scope>
    <source>
        <strain evidence="3">ATCC BAA-1116 / BB120</strain>
    </source>
</reference>
<accession>A7N7Z1</accession>
<evidence type="ECO:0000313" key="3">
    <source>
        <dbReference type="Proteomes" id="UP000008152"/>
    </source>
</evidence>
<feature type="signal peptide" evidence="1">
    <location>
        <begin position="1"/>
        <end position="17"/>
    </location>
</feature>
<gene>
    <name evidence="2" type="ordered locus">VIBHAR_07060</name>
</gene>
<evidence type="ECO:0000256" key="1">
    <source>
        <dbReference type="SAM" id="SignalP"/>
    </source>
</evidence>
<feature type="chain" id="PRO_5002710846" evidence="1">
    <location>
        <begin position="18"/>
        <end position="105"/>
    </location>
</feature>
<dbReference type="PATRIC" id="fig|338187.36.peg.5884"/>
<dbReference type="RefSeq" id="WP_012130366.1">
    <property type="nucleotide sequence ID" value="NC_009784.1"/>
</dbReference>
<evidence type="ECO:0000313" key="2">
    <source>
        <dbReference type="EMBL" id="ABU74933.1"/>
    </source>
</evidence>
<name>A7N7Z1_VIBC1</name>
<organism evidence="2 3">
    <name type="scientific">Vibrio campbellii (strain ATCC BAA-1116)</name>
    <dbReference type="NCBI Taxonomy" id="2902295"/>
    <lineage>
        <taxon>Bacteria</taxon>
        <taxon>Pseudomonadati</taxon>
        <taxon>Pseudomonadota</taxon>
        <taxon>Gammaproteobacteria</taxon>
        <taxon>Vibrionales</taxon>
        <taxon>Vibrionaceae</taxon>
        <taxon>Vibrio</taxon>
    </lineage>
</organism>
<dbReference type="KEGG" id="vha:VIBHAR_07060"/>
<sequence length="105" mass="11460">MRKIILLLFIFTLPAFAASGPNYLSGKIKNLTAIQDGILIMLDTGVPENCEGTPYGWMLIKQEYTAMSSVVLAVWTANKKSGTVYTSGRHNGVGYCIVNQFDPAN</sequence>
<dbReference type="AlphaFoldDB" id="A7N7Z1"/>
<protein>
    <submittedName>
        <fullName evidence="2">Uncharacterized protein</fullName>
    </submittedName>
</protein>
<proteinExistence type="predicted"/>
<dbReference type="EMBL" id="CP000790">
    <property type="protein sequence ID" value="ABU74933.1"/>
    <property type="molecule type" value="Genomic_DNA"/>
</dbReference>